<sequence length="101" mass="11561">MYQNKETPPGVRALRHWGSELFVVLLSQARVGRHRTSSDVHRMNRISSDIVNSLQIDSRVFEHKALEPEARKRHLAVTKSALGRVRGSLELLALDGFFEFH</sequence>
<protein>
    <submittedName>
        <fullName evidence="1">Uncharacterized protein</fullName>
    </submittedName>
</protein>
<name>A0A812TLV7_9DINO</name>
<keyword evidence="2" id="KW-1185">Reference proteome</keyword>
<organism evidence="1 2">
    <name type="scientific">Symbiodinium natans</name>
    <dbReference type="NCBI Taxonomy" id="878477"/>
    <lineage>
        <taxon>Eukaryota</taxon>
        <taxon>Sar</taxon>
        <taxon>Alveolata</taxon>
        <taxon>Dinophyceae</taxon>
        <taxon>Suessiales</taxon>
        <taxon>Symbiodiniaceae</taxon>
        <taxon>Symbiodinium</taxon>
    </lineage>
</organism>
<dbReference type="Proteomes" id="UP000604046">
    <property type="component" value="Unassembled WGS sequence"/>
</dbReference>
<gene>
    <name evidence="1" type="ORF">SNAT2548_LOCUS29760</name>
</gene>
<evidence type="ECO:0000313" key="2">
    <source>
        <dbReference type="Proteomes" id="UP000604046"/>
    </source>
</evidence>
<proteinExistence type="predicted"/>
<reference evidence="1" key="1">
    <citation type="submission" date="2021-02" db="EMBL/GenBank/DDBJ databases">
        <authorList>
            <person name="Dougan E. K."/>
            <person name="Rhodes N."/>
            <person name="Thang M."/>
            <person name="Chan C."/>
        </authorList>
    </citation>
    <scope>NUCLEOTIDE SEQUENCE</scope>
</reference>
<dbReference type="AlphaFoldDB" id="A0A812TLV7"/>
<comment type="caution">
    <text evidence="1">The sequence shown here is derived from an EMBL/GenBank/DDBJ whole genome shotgun (WGS) entry which is preliminary data.</text>
</comment>
<evidence type="ECO:0000313" key="1">
    <source>
        <dbReference type="EMBL" id="CAE7531206.1"/>
    </source>
</evidence>
<accession>A0A812TLV7</accession>
<dbReference type="EMBL" id="CAJNDS010002575">
    <property type="protein sequence ID" value="CAE7531206.1"/>
    <property type="molecule type" value="Genomic_DNA"/>
</dbReference>